<dbReference type="GO" id="GO:0016020">
    <property type="term" value="C:membrane"/>
    <property type="evidence" value="ECO:0007669"/>
    <property type="project" value="UniProtKB-SubCell"/>
</dbReference>
<dbReference type="OrthoDB" id="5086884at2759"/>
<comment type="subcellular location">
    <subcellularLocation>
        <location evidence="1">Membrane</location>
        <topology evidence="1">Multi-pass membrane protein</topology>
    </subcellularLocation>
</comment>
<sequence>MPVQQDPLPMTTTSLAGNGKPTKSDAVPAISLRNDDHNAHAKRSMSKDILLICTVTFAAILNTANSTAVSLSLPTIGRDLNIAESNLQWIISAYSLSSGCLLLFLGRLADRFGVSSPSSSDAHGWVSSAWGVGSPKITLDILRGLQGLGPAAATPAAIGILAHTFPPPPRRSIAFATFAAGAPVGGVVGNIIGGVLTQCTAQSWRSTFWFMTGLSALCCLGGLISIDADVLYALPDKRIDWLGAFLVTTGLISIAFVLSDGTTAPDGWKTGYIIALLVVGVFFLVLFVLWERFLERVHAQDGEVSQRWWTPPPLMLVSIWGRANGRLAAMLAIAFSEWCSFNSFLFWVQLYYQDYLGLKPILTMVRLLPMWAAGVTCNVIVALVVGRVPIVYLVVIAMLFTGAANLLFAVIVPSAPYWAFGFPAAIISVAGADFIFVTGTLFITRVCLPHELSIGGTIFQTIKQLGTAFGLAISTVVFNTTLKSRSESLGVALNEGGTNAPKPAQLTAYKDAMWSGVAFALFGVLLAVFFVRGVGIVGHRKADSDSKGEKATHVSKKPDIEAINESDSD</sequence>
<feature type="domain" description="Major facilitator superfamily (MFS) profile" evidence="8">
    <location>
        <begin position="51"/>
        <end position="535"/>
    </location>
</feature>
<dbReference type="InterPro" id="IPR020846">
    <property type="entry name" value="MFS_dom"/>
</dbReference>
<feature type="transmembrane region" description="Helical" evidence="7">
    <location>
        <begin position="89"/>
        <end position="109"/>
    </location>
</feature>
<feature type="transmembrane region" description="Helical" evidence="7">
    <location>
        <begin position="465"/>
        <end position="482"/>
    </location>
</feature>
<dbReference type="Proteomes" id="UP000053319">
    <property type="component" value="Unassembled WGS sequence"/>
</dbReference>
<dbReference type="PANTHER" id="PTHR42718:SF9">
    <property type="entry name" value="MAJOR FACILITATOR SUPERFAMILY MULTIDRUG TRANSPORTER MFSC"/>
    <property type="match status" value="1"/>
</dbReference>
<keyword evidence="4 7" id="KW-1133">Transmembrane helix</keyword>
<dbReference type="PANTHER" id="PTHR42718">
    <property type="entry name" value="MAJOR FACILITATOR SUPERFAMILY MULTIDRUG TRANSPORTER MFSC"/>
    <property type="match status" value="1"/>
</dbReference>
<evidence type="ECO:0000256" key="4">
    <source>
        <dbReference type="ARBA" id="ARBA00022989"/>
    </source>
</evidence>
<evidence type="ECO:0000256" key="5">
    <source>
        <dbReference type="ARBA" id="ARBA00023136"/>
    </source>
</evidence>
<dbReference type="HOGENOM" id="CLU_000960_27_0_1"/>
<accession>R7SIK5</accession>
<dbReference type="GO" id="GO:0022857">
    <property type="term" value="F:transmembrane transporter activity"/>
    <property type="evidence" value="ECO:0007669"/>
    <property type="project" value="InterPro"/>
</dbReference>
<dbReference type="GeneID" id="18836190"/>
<feature type="transmembrane region" description="Helical" evidence="7">
    <location>
        <begin position="208"/>
        <end position="234"/>
    </location>
</feature>
<evidence type="ECO:0000313" key="10">
    <source>
        <dbReference type="Proteomes" id="UP000053319"/>
    </source>
</evidence>
<feature type="compositionally biased region" description="Basic and acidic residues" evidence="6">
    <location>
        <begin position="540"/>
        <end position="560"/>
    </location>
</feature>
<dbReference type="AlphaFoldDB" id="R7SIK5"/>
<feature type="transmembrane region" description="Helical" evidence="7">
    <location>
        <begin position="512"/>
        <end position="531"/>
    </location>
</feature>
<dbReference type="InterPro" id="IPR011701">
    <property type="entry name" value="MFS"/>
</dbReference>
<evidence type="ECO:0000256" key="1">
    <source>
        <dbReference type="ARBA" id="ARBA00004141"/>
    </source>
</evidence>
<protein>
    <submittedName>
        <fullName evidence="9">MFS general substrate transporter</fullName>
    </submittedName>
</protein>
<feature type="region of interest" description="Disordered" evidence="6">
    <location>
        <begin position="1"/>
        <end position="27"/>
    </location>
</feature>
<proteinExistence type="predicted"/>
<feature type="transmembrane region" description="Helical" evidence="7">
    <location>
        <begin position="271"/>
        <end position="290"/>
    </location>
</feature>
<reference evidence="9 10" key="1">
    <citation type="journal article" date="2012" name="Science">
        <title>The Paleozoic origin of enzymatic lignin decomposition reconstructed from 31 fungal genomes.</title>
        <authorList>
            <person name="Floudas D."/>
            <person name="Binder M."/>
            <person name="Riley R."/>
            <person name="Barry K."/>
            <person name="Blanchette R.A."/>
            <person name="Henrissat B."/>
            <person name="Martinez A.T."/>
            <person name="Otillar R."/>
            <person name="Spatafora J.W."/>
            <person name="Yadav J.S."/>
            <person name="Aerts A."/>
            <person name="Benoit I."/>
            <person name="Boyd A."/>
            <person name="Carlson A."/>
            <person name="Copeland A."/>
            <person name="Coutinho P.M."/>
            <person name="de Vries R.P."/>
            <person name="Ferreira P."/>
            <person name="Findley K."/>
            <person name="Foster B."/>
            <person name="Gaskell J."/>
            <person name="Glotzer D."/>
            <person name="Gorecki P."/>
            <person name="Heitman J."/>
            <person name="Hesse C."/>
            <person name="Hori C."/>
            <person name="Igarashi K."/>
            <person name="Jurgens J.A."/>
            <person name="Kallen N."/>
            <person name="Kersten P."/>
            <person name="Kohler A."/>
            <person name="Kuees U."/>
            <person name="Kumar T.K.A."/>
            <person name="Kuo A."/>
            <person name="LaButti K."/>
            <person name="Larrondo L.F."/>
            <person name="Lindquist E."/>
            <person name="Ling A."/>
            <person name="Lombard V."/>
            <person name="Lucas S."/>
            <person name="Lundell T."/>
            <person name="Martin R."/>
            <person name="McLaughlin D.J."/>
            <person name="Morgenstern I."/>
            <person name="Morin E."/>
            <person name="Murat C."/>
            <person name="Nagy L.G."/>
            <person name="Nolan M."/>
            <person name="Ohm R.A."/>
            <person name="Patyshakuliyeva A."/>
            <person name="Rokas A."/>
            <person name="Ruiz-Duenas F.J."/>
            <person name="Sabat G."/>
            <person name="Salamov A."/>
            <person name="Samejima M."/>
            <person name="Schmutz J."/>
            <person name="Slot J.C."/>
            <person name="St John F."/>
            <person name="Stenlid J."/>
            <person name="Sun H."/>
            <person name="Sun S."/>
            <person name="Syed K."/>
            <person name="Tsang A."/>
            <person name="Wiebenga A."/>
            <person name="Young D."/>
            <person name="Pisabarro A."/>
            <person name="Eastwood D.C."/>
            <person name="Martin F."/>
            <person name="Cullen D."/>
            <person name="Grigoriev I.V."/>
            <person name="Hibbett D.S."/>
        </authorList>
    </citation>
    <scope>NUCLEOTIDE SEQUENCE [LARGE SCALE GENOMIC DNA]</scope>
    <source>
        <strain evidence="9 10">LYAD-421 SS1</strain>
    </source>
</reference>
<dbReference type="SUPFAM" id="SSF103473">
    <property type="entry name" value="MFS general substrate transporter"/>
    <property type="match status" value="1"/>
</dbReference>
<keyword evidence="5 7" id="KW-0472">Membrane</keyword>
<keyword evidence="3 7" id="KW-0812">Transmembrane</keyword>
<dbReference type="InterPro" id="IPR036259">
    <property type="entry name" value="MFS_trans_sf"/>
</dbReference>
<feature type="transmembrane region" description="Helical" evidence="7">
    <location>
        <begin position="327"/>
        <end position="348"/>
    </location>
</feature>
<evidence type="ECO:0000256" key="3">
    <source>
        <dbReference type="ARBA" id="ARBA00022692"/>
    </source>
</evidence>
<name>R7SIK5_DICSQ</name>
<organism evidence="9 10">
    <name type="scientific">Dichomitus squalens (strain LYAD-421)</name>
    <name type="common">Western red white-rot fungus</name>
    <dbReference type="NCBI Taxonomy" id="732165"/>
    <lineage>
        <taxon>Eukaryota</taxon>
        <taxon>Fungi</taxon>
        <taxon>Dikarya</taxon>
        <taxon>Basidiomycota</taxon>
        <taxon>Agaricomycotina</taxon>
        <taxon>Agaricomycetes</taxon>
        <taxon>Polyporales</taxon>
        <taxon>Polyporaceae</taxon>
        <taxon>Dichomitus</taxon>
    </lineage>
</organism>
<dbReference type="PROSITE" id="PS50850">
    <property type="entry name" value="MFS"/>
    <property type="match status" value="1"/>
</dbReference>
<dbReference type="KEGG" id="dsq:DICSQDRAFT_141584"/>
<feature type="transmembrane region" description="Helical" evidence="7">
    <location>
        <begin position="417"/>
        <end position="444"/>
    </location>
</feature>
<feature type="transmembrane region" description="Helical" evidence="7">
    <location>
        <begin position="390"/>
        <end position="411"/>
    </location>
</feature>
<feature type="region of interest" description="Disordered" evidence="6">
    <location>
        <begin position="540"/>
        <end position="569"/>
    </location>
</feature>
<dbReference type="EMBL" id="JH719488">
    <property type="protein sequence ID" value="EJF56001.1"/>
    <property type="molecule type" value="Genomic_DNA"/>
</dbReference>
<feature type="transmembrane region" description="Helical" evidence="7">
    <location>
        <begin position="173"/>
        <end position="196"/>
    </location>
</feature>
<dbReference type="Pfam" id="PF07690">
    <property type="entry name" value="MFS_1"/>
    <property type="match status" value="1"/>
</dbReference>
<evidence type="ECO:0000256" key="7">
    <source>
        <dbReference type="SAM" id="Phobius"/>
    </source>
</evidence>
<gene>
    <name evidence="9" type="ORF">DICSQDRAFT_141584</name>
</gene>
<feature type="transmembrane region" description="Helical" evidence="7">
    <location>
        <begin position="49"/>
        <end position="69"/>
    </location>
</feature>
<dbReference type="RefSeq" id="XP_007371251.1">
    <property type="nucleotide sequence ID" value="XM_007371189.1"/>
</dbReference>
<feature type="transmembrane region" description="Helical" evidence="7">
    <location>
        <begin position="241"/>
        <end position="259"/>
    </location>
</feature>
<dbReference type="Gene3D" id="1.20.1250.20">
    <property type="entry name" value="MFS general substrate transporter like domains"/>
    <property type="match status" value="2"/>
</dbReference>
<keyword evidence="2" id="KW-0813">Transport</keyword>
<evidence type="ECO:0000256" key="6">
    <source>
        <dbReference type="SAM" id="MobiDB-lite"/>
    </source>
</evidence>
<evidence type="ECO:0000256" key="2">
    <source>
        <dbReference type="ARBA" id="ARBA00022448"/>
    </source>
</evidence>
<evidence type="ECO:0000259" key="8">
    <source>
        <dbReference type="PROSITE" id="PS50850"/>
    </source>
</evidence>
<evidence type="ECO:0000313" key="9">
    <source>
        <dbReference type="EMBL" id="EJF56001.1"/>
    </source>
</evidence>
<feature type="transmembrane region" description="Helical" evidence="7">
    <location>
        <begin position="368"/>
        <end position="385"/>
    </location>
</feature>